<name>A0ABS5YL93_9ACTN</name>
<dbReference type="Proteomes" id="UP001519654">
    <property type="component" value="Unassembled WGS sequence"/>
</dbReference>
<dbReference type="SUPFAM" id="SSF103473">
    <property type="entry name" value="MFS general substrate transporter"/>
    <property type="match status" value="1"/>
</dbReference>
<evidence type="ECO:0000256" key="2">
    <source>
        <dbReference type="ARBA" id="ARBA00022475"/>
    </source>
</evidence>
<evidence type="ECO:0000259" key="8">
    <source>
        <dbReference type="PROSITE" id="PS50850"/>
    </source>
</evidence>
<feature type="transmembrane region" description="Helical" evidence="7">
    <location>
        <begin position="161"/>
        <end position="180"/>
    </location>
</feature>
<keyword evidence="3 7" id="KW-0812">Transmembrane</keyword>
<feature type="transmembrane region" description="Helical" evidence="7">
    <location>
        <begin position="76"/>
        <end position="97"/>
    </location>
</feature>
<evidence type="ECO:0000256" key="1">
    <source>
        <dbReference type="ARBA" id="ARBA00004651"/>
    </source>
</evidence>
<dbReference type="EMBL" id="JAHKKG010000003">
    <property type="protein sequence ID" value="MBU2663816.1"/>
    <property type="molecule type" value="Genomic_DNA"/>
</dbReference>
<feature type="transmembrane region" description="Helical" evidence="7">
    <location>
        <begin position="322"/>
        <end position="347"/>
    </location>
</feature>
<dbReference type="PANTHER" id="PTHR43124">
    <property type="entry name" value="PURINE EFFLUX PUMP PBUE"/>
    <property type="match status" value="1"/>
</dbReference>
<feature type="transmembrane region" description="Helical" evidence="7">
    <location>
        <begin position="229"/>
        <end position="253"/>
    </location>
</feature>
<dbReference type="InterPro" id="IPR050189">
    <property type="entry name" value="MFS_Efflux_Transporters"/>
</dbReference>
<dbReference type="Gene3D" id="1.20.1250.20">
    <property type="entry name" value="MFS general substrate transporter like domains"/>
    <property type="match status" value="2"/>
</dbReference>
<protein>
    <submittedName>
        <fullName evidence="9">MFS transporter</fullName>
    </submittedName>
</protein>
<organism evidence="9 10">
    <name type="scientific">Paractinoplanes bogorensis</name>
    <dbReference type="NCBI Taxonomy" id="1610840"/>
    <lineage>
        <taxon>Bacteria</taxon>
        <taxon>Bacillati</taxon>
        <taxon>Actinomycetota</taxon>
        <taxon>Actinomycetes</taxon>
        <taxon>Micromonosporales</taxon>
        <taxon>Micromonosporaceae</taxon>
        <taxon>Paractinoplanes</taxon>
    </lineage>
</organism>
<dbReference type="RefSeq" id="WP_215785805.1">
    <property type="nucleotide sequence ID" value="NZ_JAHKKG010000003.1"/>
</dbReference>
<accession>A0ABS5YL93</accession>
<dbReference type="InterPro" id="IPR036259">
    <property type="entry name" value="MFS_trans_sf"/>
</dbReference>
<comment type="subcellular location">
    <subcellularLocation>
        <location evidence="1">Cell membrane</location>
        <topology evidence="1">Multi-pass membrane protein</topology>
    </subcellularLocation>
</comment>
<keyword evidence="4 7" id="KW-1133">Transmembrane helix</keyword>
<feature type="transmembrane region" description="Helical" evidence="7">
    <location>
        <begin position="354"/>
        <end position="376"/>
    </location>
</feature>
<reference evidence="9 10" key="1">
    <citation type="submission" date="2021-06" db="EMBL/GenBank/DDBJ databases">
        <title>Actinoplanes lichenicola sp. nov., and Actinoplanes ovalisporus sp. nov., isolated from lichen in Thailand.</title>
        <authorList>
            <person name="Saeng-In P."/>
            <person name="Kanchanasin P."/>
            <person name="Yuki M."/>
            <person name="Kudo T."/>
            <person name="Ohkuma M."/>
            <person name="Phongsopitanun W."/>
            <person name="Tanasupawat S."/>
        </authorList>
    </citation>
    <scope>NUCLEOTIDE SEQUENCE [LARGE SCALE GENOMIC DNA]</scope>
    <source>
        <strain evidence="9 10">NBRC 110975</strain>
    </source>
</reference>
<evidence type="ECO:0000256" key="7">
    <source>
        <dbReference type="SAM" id="Phobius"/>
    </source>
</evidence>
<evidence type="ECO:0000256" key="3">
    <source>
        <dbReference type="ARBA" id="ARBA00022692"/>
    </source>
</evidence>
<proteinExistence type="predicted"/>
<evidence type="ECO:0000256" key="5">
    <source>
        <dbReference type="ARBA" id="ARBA00023136"/>
    </source>
</evidence>
<feature type="region of interest" description="Disordered" evidence="6">
    <location>
        <begin position="385"/>
        <end position="407"/>
    </location>
</feature>
<feature type="domain" description="Major facilitator superfamily (MFS) profile" evidence="8">
    <location>
        <begin position="5"/>
        <end position="381"/>
    </location>
</feature>
<comment type="caution">
    <text evidence="9">The sequence shown here is derived from an EMBL/GenBank/DDBJ whole genome shotgun (WGS) entry which is preliminary data.</text>
</comment>
<feature type="transmembrane region" description="Helical" evidence="7">
    <location>
        <begin position="274"/>
        <end position="302"/>
    </location>
</feature>
<dbReference type="Pfam" id="PF07690">
    <property type="entry name" value="MFS_1"/>
    <property type="match status" value="1"/>
</dbReference>
<keyword evidence="10" id="KW-1185">Reference proteome</keyword>
<dbReference type="PANTHER" id="PTHR43124:SF3">
    <property type="entry name" value="CHLORAMPHENICOL EFFLUX PUMP RV0191"/>
    <property type="match status" value="1"/>
</dbReference>
<evidence type="ECO:0000313" key="9">
    <source>
        <dbReference type="EMBL" id="MBU2663816.1"/>
    </source>
</evidence>
<feature type="transmembrane region" description="Helical" evidence="7">
    <location>
        <begin position="201"/>
        <end position="223"/>
    </location>
</feature>
<keyword evidence="2" id="KW-1003">Cell membrane</keyword>
<feature type="transmembrane region" description="Helical" evidence="7">
    <location>
        <begin position="41"/>
        <end position="64"/>
    </location>
</feature>
<evidence type="ECO:0000256" key="4">
    <source>
        <dbReference type="ARBA" id="ARBA00022989"/>
    </source>
</evidence>
<dbReference type="InterPro" id="IPR020846">
    <property type="entry name" value="MFS_dom"/>
</dbReference>
<dbReference type="InterPro" id="IPR011701">
    <property type="entry name" value="MFS"/>
</dbReference>
<dbReference type="PROSITE" id="PS50850">
    <property type="entry name" value="MFS"/>
    <property type="match status" value="1"/>
</dbReference>
<keyword evidence="5 7" id="KW-0472">Membrane</keyword>
<evidence type="ECO:0000256" key="6">
    <source>
        <dbReference type="SAM" id="MobiDB-lite"/>
    </source>
</evidence>
<dbReference type="CDD" id="cd17324">
    <property type="entry name" value="MFS_NepI_like"/>
    <property type="match status" value="1"/>
</dbReference>
<gene>
    <name evidence="9" type="ORF">KOI35_09880</name>
</gene>
<feature type="transmembrane region" description="Helical" evidence="7">
    <location>
        <begin position="103"/>
        <end position="122"/>
    </location>
</feature>
<sequence>MPSLILATLFAGMFVMGSTELLVVGVLDLMAADLGVSVPAAGALVTAYALGLALGGPVLTALTIRLDRRTVLAGTLALFVVTIVVALVTTNFALMLVTRTLTGTLQGAFIAASFAAAAAAVPPSRAGRAMAVVISGTAVSGALGVPLGTLVGQLLGWRGTFVAAAVLGLLALVATLAVVPPVPATAGGTTAQLRHAFAPRVLAVLGLAVLTFTAIYAGLTYIVPFLQSVTGVTGGVVSVFLLAYGVATAIGSYGGGRFADSNASRAMVIGTAGLALSLLMLYLTGAVAVLVAVALLACGLFAMGMAPSMQYRVVSLAGPGGVLAQSLPASAANVGIALGALIGGVAVDAFNERAAVLAGVVVAAVAIPVAAITALFKPPTAGHATVAEQNDHPPVHQSVASEKCAMG</sequence>
<feature type="transmembrane region" description="Helical" evidence="7">
    <location>
        <begin position="129"/>
        <end position="155"/>
    </location>
</feature>
<evidence type="ECO:0000313" key="10">
    <source>
        <dbReference type="Proteomes" id="UP001519654"/>
    </source>
</evidence>